<organism evidence="7 8">
    <name type="scientific">Candidatus Nomurabacteria bacterium RIFCSPLOWO2_01_FULL_39_17</name>
    <dbReference type="NCBI Taxonomy" id="1801770"/>
    <lineage>
        <taxon>Bacteria</taxon>
        <taxon>Candidatus Nomuraibacteriota</taxon>
    </lineage>
</organism>
<dbReference type="InterPro" id="IPR006139">
    <property type="entry name" value="D-isomer_2_OHA_DH_cat_dom"/>
</dbReference>
<dbReference type="PROSITE" id="PS00670">
    <property type="entry name" value="D_2_HYDROXYACID_DH_2"/>
    <property type="match status" value="1"/>
</dbReference>
<keyword evidence="3" id="KW-0520">NAD</keyword>
<dbReference type="FunFam" id="3.40.50.720:FF:000041">
    <property type="entry name" value="D-3-phosphoglycerate dehydrogenase"/>
    <property type="match status" value="1"/>
</dbReference>
<dbReference type="GO" id="GO:0006564">
    <property type="term" value="P:L-serine biosynthetic process"/>
    <property type="evidence" value="ECO:0007669"/>
    <property type="project" value="UniProtKB-ARBA"/>
</dbReference>
<evidence type="ECO:0000256" key="3">
    <source>
        <dbReference type="ARBA" id="ARBA00023027"/>
    </source>
</evidence>
<evidence type="ECO:0000313" key="8">
    <source>
        <dbReference type="Proteomes" id="UP000179352"/>
    </source>
</evidence>
<dbReference type="InterPro" id="IPR058205">
    <property type="entry name" value="D-LDH-like"/>
</dbReference>
<dbReference type="GO" id="GO:0051287">
    <property type="term" value="F:NAD binding"/>
    <property type="evidence" value="ECO:0007669"/>
    <property type="project" value="InterPro"/>
</dbReference>
<evidence type="ECO:0000256" key="4">
    <source>
        <dbReference type="RuleBase" id="RU003719"/>
    </source>
</evidence>
<feature type="domain" description="D-isomer specific 2-hydroxyacid dehydrogenase catalytic" evidence="5">
    <location>
        <begin position="10"/>
        <end position="336"/>
    </location>
</feature>
<gene>
    <name evidence="7" type="ORF">A3A01_00945</name>
</gene>
<reference evidence="7 8" key="1">
    <citation type="journal article" date="2016" name="Nat. Commun.">
        <title>Thousands of microbial genomes shed light on interconnected biogeochemical processes in an aquifer system.</title>
        <authorList>
            <person name="Anantharaman K."/>
            <person name="Brown C.T."/>
            <person name="Hug L.A."/>
            <person name="Sharon I."/>
            <person name="Castelle C.J."/>
            <person name="Probst A.J."/>
            <person name="Thomas B.C."/>
            <person name="Singh A."/>
            <person name="Wilkins M.J."/>
            <person name="Karaoz U."/>
            <person name="Brodie E.L."/>
            <person name="Williams K.H."/>
            <person name="Hubbard S.S."/>
            <person name="Banfield J.F."/>
        </authorList>
    </citation>
    <scope>NUCLEOTIDE SEQUENCE [LARGE SCALE GENOMIC DNA]</scope>
</reference>
<dbReference type="Pfam" id="PF02826">
    <property type="entry name" value="2-Hacid_dh_C"/>
    <property type="match status" value="1"/>
</dbReference>
<protein>
    <recommendedName>
        <fullName evidence="9">Hydroxyacid dehydrogenase</fullName>
    </recommendedName>
</protein>
<dbReference type="PROSITE" id="PS00671">
    <property type="entry name" value="D_2_HYDROXYACID_DH_3"/>
    <property type="match status" value="1"/>
</dbReference>
<dbReference type="AlphaFoldDB" id="A0A1F6WVQ9"/>
<dbReference type="SUPFAM" id="SSF52283">
    <property type="entry name" value="Formate/glycerate dehydrogenase catalytic domain-like"/>
    <property type="match status" value="1"/>
</dbReference>
<dbReference type="InterPro" id="IPR029752">
    <property type="entry name" value="D-isomer_DH_CS1"/>
</dbReference>
<dbReference type="SUPFAM" id="SSF51735">
    <property type="entry name" value="NAD(P)-binding Rossmann-fold domains"/>
    <property type="match status" value="1"/>
</dbReference>
<dbReference type="PANTHER" id="PTHR43026:SF1">
    <property type="entry name" value="2-HYDROXYACID DEHYDROGENASE HOMOLOG 1-RELATED"/>
    <property type="match status" value="1"/>
</dbReference>
<dbReference type="PROSITE" id="PS00065">
    <property type="entry name" value="D_2_HYDROXYACID_DH_1"/>
    <property type="match status" value="1"/>
</dbReference>
<evidence type="ECO:0000259" key="6">
    <source>
        <dbReference type="Pfam" id="PF02826"/>
    </source>
</evidence>
<name>A0A1F6WVQ9_9BACT</name>
<evidence type="ECO:0000256" key="2">
    <source>
        <dbReference type="ARBA" id="ARBA00023002"/>
    </source>
</evidence>
<dbReference type="GO" id="GO:0004617">
    <property type="term" value="F:phosphoglycerate dehydrogenase activity"/>
    <property type="evidence" value="ECO:0007669"/>
    <property type="project" value="UniProtKB-ARBA"/>
</dbReference>
<evidence type="ECO:0008006" key="9">
    <source>
        <dbReference type="Google" id="ProtNLM"/>
    </source>
</evidence>
<evidence type="ECO:0000256" key="1">
    <source>
        <dbReference type="ARBA" id="ARBA00005854"/>
    </source>
</evidence>
<dbReference type="GO" id="GO:0008720">
    <property type="term" value="F:D-lactate dehydrogenase (NAD+) activity"/>
    <property type="evidence" value="ECO:0007669"/>
    <property type="project" value="TreeGrafter"/>
</dbReference>
<accession>A0A1F6WVQ9</accession>
<comment type="caution">
    <text evidence="7">The sequence shown here is derived from an EMBL/GenBank/DDBJ whole genome shotgun (WGS) entry which is preliminary data.</text>
</comment>
<dbReference type="InterPro" id="IPR029753">
    <property type="entry name" value="D-isomer_DH_CS"/>
</dbReference>
<proteinExistence type="inferred from homology"/>
<dbReference type="PANTHER" id="PTHR43026">
    <property type="entry name" value="2-HYDROXYACID DEHYDROGENASE HOMOLOG 1-RELATED"/>
    <property type="match status" value="1"/>
</dbReference>
<comment type="similarity">
    <text evidence="1 4">Belongs to the D-isomer specific 2-hydroxyacid dehydrogenase family.</text>
</comment>
<evidence type="ECO:0000259" key="5">
    <source>
        <dbReference type="Pfam" id="PF00389"/>
    </source>
</evidence>
<sequence>MKIGFFGVKPDDEKYLRKKLEEKKISAKVFFTEEIISPEHLPAQTNFSAISIFVDCVINKKVLESLPQLSFIAIRSTGYDNIDLSATSEKNIIVSNVPSYGENTVAEFAFALILSLSRKICLAYNQIKETGSFSVKNLQGFDLRGKTLGVLGTGRIGRHVVVIAKGFGMNVVAFDPHPNQEHAKENDYVYLPFNDVLAQSDIITIHVPYMKETHHLIGKKQLAMMKKGAYLINTSRGGIVETEALIEYLRNGHLGGAGLDVLEEEGVIKDEMDFILKGHPEEHSLKAILADYALINMPNVIVTPHTAFNTREALLRILDTTIDNIETFIAGKATNQVKFFT</sequence>
<dbReference type="GO" id="GO:0047545">
    <property type="term" value="F:(S)-2-hydroxyglutarate dehydrogenase activity"/>
    <property type="evidence" value="ECO:0007669"/>
    <property type="project" value="UniProtKB-ARBA"/>
</dbReference>
<evidence type="ECO:0000313" key="7">
    <source>
        <dbReference type="EMBL" id="OGI85962.1"/>
    </source>
</evidence>
<dbReference type="InterPro" id="IPR006140">
    <property type="entry name" value="D-isomer_DH_NAD-bd"/>
</dbReference>
<dbReference type="STRING" id="1801770.A3A01_00945"/>
<dbReference type="Gene3D" id="3.40.50.720">
    <property type="entry name" value="NAD(P)-binding Rossmann-like Domain"/>
    <property type="match status" value="2"/>
</dbReference>
<dbReference type="Pfam" id="PF00389">
    <property type="entry name" value="2-Hacid_dh"/>
    <property type="match status" value="1"/>
</dbReference>
<dbReference type="EMBL" id="MFUU01000013">
    <property type="protein sequence ID" value="OGI85962.1"/>
    <property type="molecule type" value="Genomic_DNA"/>
</dbReference>
<dbReference type="Proteomes" id="UP000179352">
    <property type="component" value="Unassembled WGS sequence"/>
</dbReference>
<feature type="domain" description="D-isomer specific 2-hydroxyacid dehydrogenase NAD-binding" evidence="6">
    <location>
        <begin position="110"/>
        <end position="307"/>
    </location>
</feature>
<keyword evidence="2 4" id="KW-0560">Oxidoreductase</keyword>
<dbReference type="InterPro" id="IPR036291">
    <property type="entry name" value="NAD(P)-bd_dom_sf"/>
</dbReference>